<accession>A0A061D9L2</accession>
<evidence type="ECO:0000313" key="3">
    <source>
        <dbReference type="Proteomes" id="UP000033188"/>
    </source>
</evidence>
<dbReference type="KEGG" id="bbig:BBBOND_0305760"/>
<name>A0A061D9L2_BABBI</name>
<dbReference type="Proteomes" id="UP000033188">
    <property type="component" value="Chromosome 3"/>
</dbReference>
<keyword evidence="1" id="KW-0472">Membrane</keyword>
<dbReference type="GeneID" id="24565213"/>
<evidence type="ECO:0000256" key="1">
    <source>
        <dbReference type="SAM" id="Phobius"/>
    </source>
</evidence>
<keyword evidence="1" id="KW-1133">Transmembrane helix</keyword>
<keyword evidence="3" id="KW-1185">Reference proteome</keyword>
<gene>
    <name evidence="2" type="ORF">BBBOND_0305760</name>
</gene>
<dbReference type="VEuPathDB" id="PiroplasmaDB:BBBOND_0305760"/>
<feature type="transmembrane region" description="Helical" evidence="1">
    <location>
        <begin position="125"/>
        <end position="146"/>
    </location>
</feature>
<sequence length="193" mass="22174">MDLRNCSPHCSPITYRAYALYSQSFAHTYLSWTVYLPDRLWESLQKLHYDLQKHRGSGKCSSLHLCSTALPLLYLHGFTPPEVGSQPTLTCQQVIGRLQEIVNGGPISSLMTAMDNLLYGIREPFILILVALWSLAFFQFMNPMLYRLDVLYIRSHLICSRASHLIDVKALLTDGRKMLSLYKDVDYFDYTVD</sequence>
<proteinExistence type="predicted"/>
<dbReference type="EMBL" id="LK391709">
    <property type="protein sequence ID" value="CDR96672.1"/>
    <property type="molecule type" value="Genomic_DNA"/>
</dbReference>
<reference evidence="3" key="1">
    <citation type="journal article" date="2014" name="Nucleic Acids Res.">
        <title>The evolutionary dynamics of variant antigen genes in Babesia reveal a history of genomic innovation underlying host-parasite interaction.</title>
        <authorList>
            <person name="Jackson A.P."/>
            <person name="Otto T.D."/>
            <person name="Darby A."/>
            <person name="Ramaprasad A."/>
            <person name="Xia D."/>
            <person name="Echaide I.E."/>
            <person name="Farber M."/>
            <person name="Gahlot S."/>
            <person name="Gamble J."/>
            <person name="Gupta D."/>
            <person name="Gupta Y."/>
            <person name="Jackson L."/>
            <person name="Malandrin L."/>
            <person name="Malas T.B."/>
            <person name="Moussa E."/>
            <person name="Nair M."/>
            <person name="Reid A.J."/>
            <person name="Sanders M."/>
            <person name="Sharma J."/>
            <person name="Tracey A."/>
            <person name="Quail M.A."/>
            <person name="Weir W."/>
            <person name="Wastling J.M."/>
            <person name="Hall N."/>
            <person name="Willadsen P."/>
            <person name="Lingelbach K."/>
            <person name="Shiels B."/>
            <person name="Tait A."/>
            <person name="Berriman M."/>
            <person name="Allred D.R."/>
            <person name="Pain A."/>
        </authorList>
    </citation>
    <scope>NUCLEOTIDE SEQUENCE [LARGE SCALE GENOMIC DNA]</scope>
    <source>
        <strain evidence="3">Bond</strain>
    </source>
</reference>
<dbReference type="AlphaFoldDB" id="A0A061D9L2"/>
<protein>
    <submittedName>
        <fullName evidence="2">Uncharacterized protein</fullName>
    </submittedName>
</protein>
<evidence type="ECO:0000313" key="2">
    <source>
        <dbReference type="EMBL" id="CDR96672.1"/>
    </source>
</evidence>
<keyword evidence="1" id="KW-0812">Transmembrane</keyword>
<organism evidence="2 3">
    <name type="scientific">Babesia bigemina</name>
    <dbReference type="NCBI Taxonomy" id="5866"/>
    <lineage>
        <taxon>Eukaryota</taxon>
        <taxon>Sar</taxon>
        <taxon>Alveolata</taxon>
        <taxon>Apicomplexa</taxon>
        <taxon>Aconoidasida</taxon>
        <taxon>Piroplasmida</taxon>
        <taxon>Babesiidae</taxon>
        <taxon>Babesia</taxon>
    </lineage>
</organism>
<dbReference type="RefSeq" id="XP_012768858.1">
    <property type="nucleotide sequence ID" value="XM_012913404.1"/>
</dbReference>
<dbReference type="STRING" id="5866.A0A061D9L2"/>
<dbReference type="OrthoDB" id="366679at2759"/>